<name>A0A2U9CP73_SCOMX</name>
<sequence>MRGAAKGRKLTLPTSSPDARRVFDDEEQQDTTRCNAQQPRRDWNNCREVGDGSRASTDFISSSEEEILPSRRPLVDRSASGRRLQPSGETRGPVLFADDTSGLTGSPRLLQVVARQLRFFPCVHRTRFDAFMFSPTSEAFGRLMQSFRPLASAFRNVS</sequence>
<feature type="region of interest" description="Disordered" evidence="1">
    <location>
        <begin position="1"/>
        <end position="56"/>
    </location>
</feature>
<evidence type="ECO:0000313" key="3">
    <source>
        <dbReference type="Proteomes" id="UP000246464"/>
    </source>
</evidence>
<proteinExistence type="predicted"/>
<feature type="compositionally biased region" description="Basic and acidic residues" evidence="1">
    <location>
        <begin position="39"/>
        <end position="51"/>
    </location>
</feature>
<protein>
    <submittedName>
        <fullName evidence="2">Uncharacterized protein</fullName>
    </submittedName>
</protein>
<dbReference type="EMBL" id="CP026260">
    <property type="protein sequence ID" value="AWP17556.1"/>
    <property type="molecule type" value="Genomic_DNA"/>
</dbReference>
<reference evidence="2 3" key="1">
    <citation type="submission" date="2017-12" db="EMBL/GenBank/DDBJ databases">
        <title>Integrating genomic resources of turbot (Scophthalmus maximus) in depth evaluation of genetic and physical mapping variation across individuals.</title>
        <authorList>
            <person name="Martinez P."/>
        </authorList>
    </citation>
    <scope>NUCLEOTIDE SEQUENCE [LARGE SCALE GENOMIC DNA]</scope>
</reference>
<accession>A0A2U9CP73</accession>
<gene>
    <name evidence="2" type="ORF">SMAX5B_020343</name>
</gene>
<evidence type="ECO:0000313" key="2">
    <source>
        <dbReference type="EMBL" id="AWP17556.1"/>
    </source>
</evidence>
<dbReference type="Proteomes" id="UP000246464">
    <property type="component" value="Chromosome 18"/>
</dbReference>
<dbReference type="AlphaFoldDB" id="A0A2U9CP73"/>
<evidence type="ECO:0000256" key="1">
    <source>
        <dbReference type="SAM" id="MobiDB-lite"/>
    </source>
</evidence>
<organism evidence="2 3">
    <name type="scientific">Scophthalmus maximus</name>
    <name type="common">Turbot</name>
    <name type="synonym">Psetta maxima</name>
    <dbReference type="NCBI Taxonomy" id="52904"/>
    <lineage>
        <taxon>Eukaryota</taxon>
        <taxon>Metazoa</taxon>
        <taxon>Chordata</taxon>
        <taxon>Craniata</taxon>
        <taxon>Vertebrata</taxon>
        <taxon>Euteleostomi</taxon>
        <taxon>Actinopterygii</taxon>
        <taxon>Neopterygii</taxon>
        <taxon>Teleostei</taxon>
        <taxon>Neoteleostei</taxon>
        <taxon>Acanthomorphata</taxon>
        <taxon>Carangaria</taxon>
        <taxon>Pleuronectiformes</taxon>
        <taxon>Pleuronectoidei</taxon>
        <taxon>Scophthalmidae</taxon>
        <taxon>Scophthalmus</taxon>
    </lineage>
</organism>
<keyword evidence="3" id="KW-1185">Reference proteome</keyword>
<feature type="region of interest" description="Disordered" evidence="1">
    <location>
        <begin position="71"/>
        <end position="100"/>
    </location>
</feature>